<dbReference type="InterPro" id="IPR011893">
    <property type="entry name" value="Selenoprotein_Rdx-typ"/>
</dbReference>
<evidence type="ECO:0000256" key="1">
    <source>
        <dbReference type="ARBA" id="ARBA00023284"/>
    </source>
</evidence>
<name>A0AAD3CSD8_9STRA</name>
<feature type="region of interest" description="Disordered" evidence="2">
    <location>
        <begin position="74"/>
        <end position="114"/>
    </location>
</feature>
<dbReference type="Pfam" id="PF10262">
    <property type="entry name" value="Rdx"/>
    <property type="match status" value="1"/>
</dbReference>
<gene>
    <name evidence="3" type="ORF">CTEN210_07519</name>
</gene>
<comment type="caution">
    <text evidence="3">The sequence shown here is derived from an EMBL/GenBank/DDBJ whole genome shotgun (WGS) entry which is preliminary data.</text>
</comment>
<keyword evidence="4" id="KW-1185">Reference proteome</keyword>
<dbReference type="Gene3D" id="3.40.30.10">
    <property type="entry name" value="Glutaredoxin"/>
    <property type="match status" value="2"/>
</dbReference>
<protein>
    <submittedName>
        <fullName evidence="3">Uncharacterized protein</fullName>
    </submittedName>
</protein>
<dbReference type="PANTHER" id="PTHR36417:SF2">
    <property type="entry name" value="SELENOPROTEIN DOMAIN PROTEIN (AFU_ORTHOLOGUE AFUA_1G05220)"/>
    <property type="match status" value="1"/>
</dbReference>
<dbReference type="PANTHER" id="PTHR36417">
    <property type="entry name" value="SELENOPROTEIN DOMAIN PROTEIN (AFU_ORTHOLOGUE AFUA_1G05220)"/>
    <property type="match status" value="1"/>
</dbReference>
<dbReference type="SUPFAM" id="SSF52833">
    <property type="entry name" value="Thioredoxin-like"/>
    <property type="match status" value="1"/>
</dbReference>
<evidence type="ECO:0000256" key="2">
    <source>
        <dbReference type="SAM" id="MobiDB-lite"/>
    </source>
</evidence>
<evidence type="ECO:0000313" key="4">
    <source>
        <dbReference type="Proteomes" id="UP001054902"/>
    </source>
</evidence>
<dbReference type="Proteomes" id="UP001054902">
    <property type="component" value="Unassembled WGS sequence"/>
</dbReference>
<evidence type="ECO:0000313" key="3">
    <source>
        <dbReference type="EMBL" id="GFH51043.1"/>
    </source>
</evidence>
<dbReference type="InterPro" id="IPR036249">
    <property type="entry name" value="Thioredoxin-like_sf"/>
</dbReference>
<accession>A0AAD3CSD8</accession>
<dbReference type="EMBL" id="BLLK01000045">
    <property type="protein sequence ID" value="GFH51043.1"/>
    <property type="molecule type" value="Genomic_DNA"/>
</dbReference>
<organism evidence="3 4">
    <name type="scientific">Chaetoceros tenuissimus</name>
    <dbReference type="NCBI Taxonomy" id="426638"/>
    <lineage>
        <taxon>Eukaryota</taxon>
        <taxon>Sar</taxon>
        <taxon>Stramenopiles</taxon>
        <taxon>Ochrophyta</taxon>
        <taxon>Bacillariophyta</taxon>
        <taxon>Coscinodiscophyceae</taxon>
        <taxon>Chaetocerotophycidae</taxon>
        <taxon>Chaetocerotales</taxon>
        <taxon>Chaetocerotaceae</taxon>
        <taxon>Chaetoceros</taxon>
    </lineage>
</organism>
<dbReference type="AlphaFoldDB" id="A0AAD3CSD8"/>
<proteinExistence type="predicted"/>
<reference evidence="3 4" key="1">
    <citation type="journal article" date="2021" name="Sci. Rep.">
        <title>The genome of the diatom Chaetoceros tenuissimus carries an ancient integrated fragment of an extant virus.</title>
        <authorList>
            <person name="Hongo Y."/>
            <person name="Kimura K."/>
            <person name="Takaki Y."/>
            <person name="Yoshida Y."/>
            <person name="Baba S."/>
            <person name="Kobayashi G."/>
            <person name="Nagasaki K."/>
            <person name="Hano T."/>
            <person name="Tomaru Y."/>
        </authorList>
    </citation>
    <scope>NUCLEOTIDE SEQUENCE [LARGE SCALE GENOMIC DNA]</scope>
    <source>
        <strain evidence="3 4">NIES-3715</strain>
    </source>
</reference>
<feature type="compositionally biased region" description="Basic and acidic residues" evidence="2">
    <location>
        <begin position="74"/>
        <end position="113"/>
    </location>
</feature>
<keyword evidence="1" id="KW-0676">Redox-active center</keyword>
<sequence length="248" mass="28672">MFYDLYAKFMIGCMFLSLDTYGFTPSSVHSNLKNIQNVQPSKTYNKVRWDLKADGGFPESKQLKQRVRDYISPEKNLGHSDVNKSESNKSEERCVECEENEKNANSNDSDRNEGVNTIKEVQSKQDTDQISNHIKISYCTDMNWLIRATFMCQELLSVFHDELISITLEPHRSIGKPGVFVVSLNQEIIFDRTQYRGFIDIEDLKIAVRDRIAPKKVLNEIILDEDDDFDENLDDDEAAELRSFYGVM</sequence>